<evidence type="ECO:0000313" key="3">
    <source>
        <dbReference type="EMBL" id="MBB6328359.1"/>
    </source>
</evidence>
<dbReference type="InterPro" id="IPR001283">
    <property type="entry name" value="CRISP-related"/>
</dbReference>
<comment type="caution">
    <text evidence="3">The sequence shown here is derived from an EMBL/GenBank/DDBJ whole genome shotgun (WGS) entry which is preliminary data.</text>
</comment>
<evidence type="ECO:0000313" key="4">
    <source>
        <dbReference type="Proteomes" id="UP000588604"/>
    </source>
</evidence>
<keyword evidence="1" id="KW-0732">Signal</keyword>
<keyword evidence="4" id="KW-1185">Reference proteome</keyword>
<dbReference type="Pfam" id="PF00188">
    <property type="entry name" value="CAP"/>
    <property type="match status" value="1"/>
</dbReference>
<dbReference type="InterPro" id="IPR035940">
    <property type="entry name" value="CAP_sf"/>
</dbReference>
<dbReference type="PRINTS" id="PR00838">
    <property type="entry name" value="V5ALLERGEN"/>
</dbReference>
<feature type="chain" id="PRO_5032816583" description="SCP domain-containing protein" evidence="1">
    <location>
        <begin position="21"/>
        <end position="169"/>
    </location>
</feature>
<gene>
    <name evidence="3" type="ORF">FHS59_004002</name>
</gene>
<organism evidence="3 4">
    <name type="scientific">Algoriphagus iocasae</name>
    <dbReference type="NCBI Taxonomy" id="1836499"/>
    <lineage>
        <taxon>Bacteria</taxon>
        <taxon>Pseudomonadati</taxon>
        <taxon>Bacteroidota</taxon>
        <taxon>Cytophagia</taxon>
        <taxon>Cytophagales</taxon>
        <taxon>Cyclobacteriaceae</taxon>
        <taxon>Algoriphagus</taxon>
    </lineage>
</organism>
<dbReference type="InterPro" id="IPR014044">
    <property type="entry name" value="CAP_dom"/>
</dbReference>
<proteinExistence type="predicted"/>
<evidence type="ECO:0000259" key="2">
    <source>
        <dbReference type="SMART" id="SM00198"/>
    </source>
</evidence>
<dbReference type="PRINTS" id="PR00837">
    <property type="entry name" value="V5TPXLIKE"/>
</dbReference>
<dbReference type="AlphaFoldDB" id="A0A841MRR1"/>
<dbReference type="Gene3D" id="3.40.33.10">
    <property type="entry name" value="CAP"/>
    <property type="match status" value="1"/>
</dbReference>
<feature type="signal peptide" evidence="1">
    <location>
        <begin position="1"/>
        <end position="20"/>
    </location>
</feature>
<dbReference type="Proteomes" id="UP000588604">
    <property type="component" value="Unassembled WGS sequence"/>
</dbReference>
<dbReference type="SUPFAM" id="SSF55797">
    <property type="entry name" value="PR-1-like"/>
    <property type="match status" value="1"/>
</dbReference>
<dbReference type="PROSITE" id="PS01010">
    <property type="entry name" value="CRISP_2"/>
    <property type="match status" value="1"/>
</dbReference>
<dbReference type="EMBL" id="JACIJO010000003">
    <property type="protein sequence ID" value="MBB6328359.1"/>
    <property type="molecule type" value="Genomic_DNA"/>
</dbReference>
<protein>
    <recommendedName>
        <fullName evidence="2">SCP domain-containing protein</fullName>
    </recommendedName>
</protein>
<evidence type="ECO:0000256" key="1">
    <source>
        <dbReference type="SAM" id="SignalP"/>
    </source>
</evidence>
<accession>A0A841MRR1</accession>
<feature type="domain" description="SCP" evidence="2">
    <location>
        <begin position="29"/>
        <end position="165"/>
    </location>
</feature>
<dbReference type="PROSITE" id="PS01009">
    <property type="entry name" value="CRISP_1"/>
    <property type="match status" value="1"/>
</dbReference>
<dbReference type="InterPro" id="IPR002413">
    <property type="entry name" value="V5_allergen-like"/>
</dbReference>
<dbReference type="GO" id="GO:0005576">
    <property type="term" value="C:extracellular region"/>
    <property type="evidence" value="ECO:0007669"/>
    <property type="project" value="InterPro"/>
</dbReference>
<dbReference type="RefSeq" id="WP_221444543.1">
    <property type="nucleotide sequence ID" value="NZ_JACIJO010000003.1"/>
</dbReference>
<dbReference type="InterPro" id="IPR018244">
    <property type="entry name" value="Allrgn_V5/Tpx1_CS"/>
</dbReference>
<dbReference type="PANTHER" id="PTHR10334">
    <property type="entry name" value="CYSTEINE-RICH SECRETORY PROTEIN-RELATED"/>
    <property type="match status" value="1"/>
</dbReference>
<sequence length="169" mass="18665">MKTMILVFVSLCVIQLPLLAQESSSSTIFNPAKILEAHNLLRQEVGVPALEWSEELAEKAQKWAEKLALKNQGEEWYLEHSGSGENLAGGFVTGDLPEVRVSDGWGSEKEDFDFSAKSCLAIEKCGHYSQIIWRNTTKVGCGLKANENGKYILVCNYDPPGNVRGQTAF</sequence>
<name>A0A841MRR1_9BACT</name>
<dbReference type="SMART" id="SM00198">
    <property type="entry name" value="SCP"/>
    <property type="match status" value="1"/>
</dbReference>
<reference evidence="3 4" key="1">
    <citation type="submission" date="2020-08" db="EMBL/GenBank/DDBJ databases">
        <title>Genomic Encyclopedia of Type Strains, Phase IV (KMG-IV): sequencing the most valuable type-strain genomes for metagenomic binning, comparative biology and taxonomic classification.</title>
        <authorList>
            <person name="Goeker M."/>
        </authorList>
    </citation>
    <scope>NUCLEOTIDE SEQUENCE [LARGE SCALE GENOMIC DNA]</scope>
    <source>
        <strain evidence="3 4">DSM 102044</strain>
    </source>
</reference>